<evidence type="ECO:0000313" key="2">
    <source>
        <dbReference type="EMBL" id="MDA3626160.1"/>
    </source>
</evidence>
<dbReference type="CDD" id="cd05233">
    <property type="entry name" value="SDR_c"/>
    <property type="match status" value="1"/>
</dbReference>
<dbReference type="Pfam" id="PF13561">
    <property type="entry name" value="adh_short_C2"/>
    <property type="match status" value="1"/>
</dbReference>
<dbReference type="PANTHER" id="PTHR42760">
    <property type="entry name" value="SHORT-CHAIN DEHYDROGENASES/REDUCTASES FAMILY MEMBER"/>
    <property type="match status" value="1"/>
</dbReference>
<proteinExistence type="inferred from homology"/>
<dbReference type="RefSeq" id="WP_270948742.1">
    <property type="nucleotide sequence ID" value="NZ_JAQGLA010000013.1"/>
</dbReference>
<dbReference type="Proteomes" id="UP001210380">
    <property type="component" value="Unassembled WGS sequence"/>
</dbReference>
<organism evidence="2 3">
    <name type="scientific">Saccharopolyspora oryzae</name>
    <dbReference type="NCBI Taxonomy" id="2997343"/>
    <lineage>
        <taxon>Bacteria</taxon>
        <taxon>Bacillati</taxon>
        <taxon>Actinomycetota</taxon>
        <taxon>Actinomycetes</taxon>
        <taxon>Pseudonocardiales</taxon>
        <taxon>Pseudonocardiaceae</taxon>
        <taxon>Saccharopolyspora</taxon>
    </lineage>
</organism>
<dbReference type="EMBL" id="JAQGLA010000013">
    <property type="protein sequence ID" value="MDA3626160.1"/>
    <property type="molecule type" value="Genomic_DNA"/>
</dbReference>
<dbReference type="PRINTS" id="PR00080">
    <property type="entry name" value="SDRFAMILY"/>
</dbReference>
<accession>A0ABT4UWT0</accession>
<comment type="similarity">
    <text evidence="1">Belongs to the short-chain dehydrogenases/reductases (SDR) family.</text>
</comment>
<name>A0ABT4UWT0_9PSEU</name>
<evidence type="ECO:0000256" key="1">
    <source>
        <dbReference type="ARBA" id="ARBA00006484"/>
    </source>
</evidence>
<dbReference type="PROSITE" id="PS00061">
    <property type="entry name" value="ADH_SHORT"/>
    <property type="match status" value="1"/>
</dbReference>
<gene>
    <name evidence="2" type="ORF">OU415_11995</name>
</gene>
<keyword evidence="3" id="KW-1185">Reference proteome</keyword>
<dbReference type="InterPro" id="IPR020904">
    <property type="entry name" value="Sc_DH/Rdtase_CS"/>
</dbReference>
<dbReference type="InterPro" id="IPR036291">
    <property type="entry name" value="NAD(P)-bd_dom_sf"/>
</dbReference>
<dbReference type="SUPFAM" id="SSF51735">
    <property type="entry name" value="NAD(P)-binding Rossmann-fold domains"/>
    <property type="match status" value="1"/>
</dbReference>
<dbReference type="PRINTS" id="PR00081">
    <property type="entry name" value="GDHRDH"/>
</dbReference>
<reference evidence="2 3" key="1">
    <citation type="submission" date="2022-11" db="EMBL/GenBank/DDBJ databases">
        <title>Draft genome sequence of Saccharopolyspora sp. WRP15-2 isolated from rhizosphere soils of wild rice in Thailand.</title>
        <authorList>
            <person name="Duangmal K."/>
            <person name="Kammanee S."/>
            <person name="Muangham S."/>
        </authorList>
    </citation>
    <scope>NUCLEOTIDE SEQUENCE [LARGE SCALE GENOMIC DNA]</scope>
    <source>
        <strain evidence="2 3">WRP15-2</strain>
    </source>
</reference>
<evidence type="ECO:0000313" key="3">
    <source>
        <dbReference type="Proteomes" id="UP001210380"/>
    </source>
</evidence>
<comment type="caution">
    <text evidence="2">The sequence shown here is derived from an EMBL/GenBank/DDBJ whole genome shotgun (WGS) entry which is preliminary data.</text>
</comment>
<dbReference type="InterPro" id="IPR002347">
    <property type="entry name" value="SDR_fam"/>
</dbReference>
<dbReference type="Gene3D" id="3.40.50.720">
    <property type="entry name" value="NAD(P)-binding Rossmann-like Domain"/>
    <property type="match status" value="1"/>
</dbReference>
<protein>
    <submittedName>
        <fullName evidence="2">SDR family oxidoreductase</fullName>
    </submittedName>
</protein>
<sequence>MVTGAAGGIGGAVAAQLASRGAEVIGVDLDRPGSGTLDGIEFVTGDLTSAADRRRIIEDVGAIDLLVNAAGISVTKDLATTTESDWDSVLGINAKVPFLLMQAYADRLSDGGAIVNIASVAGKMATNVHGAPYNASKAAVLALTRTFAYALAPRGIRVNAVCPGVTRTPMLDGIFDDLSSMTGEPVDTLRAEYLRRVPLGRLGAPEEIARTVVHLLSEDAGYITGQSVNICGGLVMS</sequence>